<evidence type="ECO:0000313" key="2">
    <source>
        <dbReference type="EMBL" id="GBM18503.1"/>
    </source>
</evidence>
<accession>A0A4Y2DNV8</accession>
<dbReference type="AlphaFoldDB" id="A0A4Y2DNV8"/>
<name>A0A4Y2DNV8_ARAVE</name>
<sequence>MIIGTVEKPNQDAQISREGDADFKENLSTTAASEYDNEQMVSDNSLSNSDIIEYGIHETIDDSKPDLSETTHQISQVSSCKYKRSSVKSVYSGRTHTA</sequence>
<proteinExistence type="predicted"/>
<organism evidence="2 3">
    <name type="scientific">Araneus ventricosus</name>
    <name type="common">Orbweaver spider</name>
    <name type="synonym">Epeira ventricosa</name>
    <dbReference type="NCBI Taxonomy" id="182803"/>
    <lineage>
        <taxon>Eukaryota</taxon>
        <taxon>Metazoa</taxon>
        <taxon>Ecdysozoa</taxon>
        <taxon>Arthropoda</taxon>
        <taxon>Chelicerata</taxon>
        <taxon>Arachnida</taxon>
        <taxon>Araneae</taxon>
        <taxon>Araneomorphae</taxon>
        <taxon>Entelegynae</taxon>
        <taxon>Araneoidea</taxon>
        <taxon>Araneidae</taxon>
        <taxon>Araneus</taxon>
    </lineage>
</organism>
<comment type="caution">
    <text evidence="2">The sequence shown here is derived from an EMBL/GenBank/DDBJ whole genome shotgun (WGS) entry which is preliminary data.</text>
</comment>
<evidence type="ECO:0000313" key="3">
    <source>
        <dbReference type="Proteomes" id="UP000499080"/>
    </source>
</evidence>
<dbReference type="EMBL" id="BGPR01000405">
    <property type="protein sequence ID" value="GBM18503.1"/>
    <property type="molecule type" value="Genomic_DNA"/>
</dbReference>
<protein>
    <submittedName>
        <fullName evidence="2">Uncharacterized protein</fullName>
    </submittedName>
</protein>
<gene>
    <name evidence="2" type="ORF">AVEN_252285_1</name>
</gene>
<feature type="region of interest" description="Disordered" evidence="1">
    <location>
        <begin position="1"/>
        <end position="22"/>
    </location>
</feature>
<reference evidence="2 3" key="1">
    <citation type="journal article" date="2019" name="Sci. Rep.">
        <title>Orb-weaving spider Araneus ventricosus genome elucidates the spidroin gene catalogue.</title>
        <authorList>
            <person name="Kono N."/>
            <person name="Nakamura H."/>
            <person name="Ohtoshi R."/>
            <person name="Moran D.A.P."/>
            <person name="Shinohara A."/>
            <person name="Yoshida Y."/>
            <person name="Fujiwara M."/>
            <person name="Mori M."/>
            <person name="Tomita M."/>
            <person name="Arakawa K."/>
        </authorList>
    </citation>
    <scope>NUCLEOTIDE SEQUENCE [LARGE SCALE GENOMIC DNA]</scope>
</reference>
<evidence type="ECO:0000256" key="1">
    <source>
        <dbReference type="SAM" id="MobiDB-lite"/>
    </source>
</evidence>
<dbReference type="Proteomes" id="UP000499080">
    <property type="component" value="Unassembled WGS sequence"/>
</dbReference>
<keyword evidence="3" id="KW-1185">Reference proteome</keyword>